<gene>
    <name evidence="2" type="ORF">PN36_19715</name>
</gene>
<organism evidence="2 3">
    <name type="scientific">Candidatus Thiomargarita nelsonii</name>
    <dbReference type="NCBI Taxonomy" id="1003181"/>
    <lineage>
        <taxon>Bacteria</taxon>
        <taxon>Pseudomonadati</taxon>
        <taxon>Pseudomonadota</taxon>
        <taxon>Gammaproteobacteria</taxon>
        <taxon>Thiotrichales</taxon>
        <taxon>Thiotrichaceae</taxon>
        <taxon>Thiomargarita</taxon>
    </lineage>
</organism>
<keyword evidence="3" id="KW-1185">Reference proteome</keyword>
<dbReference type="Pfam" id="PF13635">
    <property type="entry name" value="DUF4143"/>
    <property type="match status" value="1"/>
</dbReference>
<dbReference type="PANTHER" id="PTHR43566">
    <property type="entry name" value="CONSERVED PROTEIN"/>
    <property type="match status" value="1"/>
</dbReference>
<evidence type="ECO:0000313" key="3">
    <source>
        <dbReference type="Proteomes" id="UP000030428"/>
    </source>
</evidence>
<protein>
    <recommendedName>
        <fullName evidence="1">DUF4143 domain-containing protein</fullName>
    </recommendedName>
</protein>
<proteinExistence type="predicted"/>
<reference evidence="2 3" key="1">
    <citation type="journal article" date="2016" name="Front. Microbiol.">
        <title>Single-Cell (Meta-)Genomics of a Dimorphic Candidatus Thiomargarita nelsonii Reveals Genomic Plasticity.</title>
        <authorList>
            <person name="Flood B.E."/>
            <person name="Fliss P."/>
            <person name="Jones D.S."/>
            <person name="Dick G.J."/>
            <person name="Jain S."/>
            <person name="Kaster A.K."/>
            <person name="Winkel M."/>
            <person name="Mussmann M."/>
            <person name="Bailey J."/>
        </authorList>
    </citation>
    <scope>NUCLEOTIDE SEQUENCE [LARGE SCALE GENOMIC DNA]</scope>
    <source>
        <strain evidence="2">Hydrate Ridge</strain>
    </source>
</reference>
<evidence type="ECO:0000313" key="2">
    <source>
        <dbReference type="EMBL" id="KHD04684.1"/>
    </source>
</evidence>
<evidence type="ECO:0000259" key="1">
    <source>
        <dbReference type="Pfam" id="PF13635"/>
    </source>
</evidence>
<comment type="caution">
    <text evidence="2">The sequence shown here is derived from an EMBL/GenBank/DDBJ whole genome shotgun (WGS) entry which is preliminary data.</text>
</comment>
<accession>A0A0A6P2W4</accession>
<feature type="domain" description="DUF4143" evidence="1">
    <location>
        <begin position="27"/>
        <end position="136"/>
    </location>
</feature>
<dbReference type="PANTHER" id="PTHR43566:SF1">
    <property type="entry name" value="AAA+ ATPASE DOMAIN-CONTAINING PROTEIN"/>
    <property type="match status" value="1"/>
</dbReference>
<sequence>MGLLEEYLIYGGYPEVVLIPNKQEKLLKLDSIANAYIAINAGTQFNLSSARETIGISSVTLSKYLNLLEETFIIAELPPFFTNRNKEIRSIRKIYFKDTGINNLLLQNFNSLALRRDAGALYETYVFNTYFKTPKPQNLALVMFKEQVPWGDKPSITFVITLALGNSIYIYKLKQILRLILYKFQTNKDYYK</sequence>
<dbReference type="InterPro" id="IPR025420">
    <property type="entry name" value="DUF4143"/>
</dbReference>
<name>A0A0A6P2W4_9GAMM</name>
<dbReference type="AlphaFoldDB" id="A0A0A6P2W4"/>
<dbReference type="EMBL" id="JSZA02000082">
    <property type="protein sequence ID" value="KHD04684.1"/>
    <property type="molecule type" value="Genomic_DNA"/>
</dbReference>
<dbReference type="Proteomes" id="UP000030428">
    <property type="component" value="Unassembled WGS sequence"/>
</dbReference>